<evidence type="ECO:0000313" key="2">
    <source>
        <dbReference type="EMBL" id="MBX7502645.1"/>
    </source>
</evidence>
<dbReference type="PANTHER" id="PTHR43451:SF1">
    <property type="entry name" value="ACETYLTRANSFERASE"/>
    <property type="match status" value="1"/>
</dbReference>
<feature type="domain" description="N-acetyltransferase" evidence="1">
    <location>
        <begin position="3"/>
        <end position="162"/>
    </location>
</feature>
<reference evidence="2 3" key="1">
    <citation type="submission" date="2021-08" db="EMBL/GenBank/DDBJ databases">
        <title>Comparative Genomics Analysis of the Genus Qipengyuania Reveals Extensive Genetic Diversity and Metabolic Versatility, Including the Description of Fifteen Novel Species.</title>
        <authorList>
            <person name="Liu Y."/>
        </authorList>
    </citation>
    <scope>NUCLEOTIDE SEQUENCE [LARGE SCALE GENOMIC DNA]</scope>
    <source>
        <strain evidence="2 3">YG27</strain>
    </source>
</reference>
<organism evidence="2 3">
    <name type="scientific">Qipengyuania mesophila</name>
    <dbReference type="NCBI Taxonomy" id="2867246"/>
    <lineage>
        <taxon>Bacteria</taxon>
        <taxon>Pseudomonadati</taxon>
        <taxon>Pseudomonadota</taxon>
        <taxon>Alphaproteobacteria</taxon>
        <taxon>Sphingomonadales</taxon>
        <taxon>Erythrobacteraceae</taxon>
        <taxon>Qipengyuania</taxon>
    </lineage>
</organism>
<dbReference type="PROSITE" id="PS51186">
    <property type="entry name" value="GNAT"/>
    <property type="match status" value="1"/>
</dbReference>
<dbReference type="InterPro" id="IPR000182">
    <property type="entry name" value="GNAT_dom"/>
</dbReference>
<dbReference type="Proteomes" id="UP000782554">
    <property type="component" value="Unassembled WGS sequence"/>
</dbReference>
<proteinExistence type="predicted"/>
<name>A0ABS7JYB0_9SPHN</name>
<comment type="caution">
    <text evidence="2">The sequence shown here is derived from an EMBL/GenBank/DDBJ whole genome shotgun (WGS) entry which is preliminary data.</text>
</comment>
<dbReference type="SUPFAM" id="SSF55729">
    <property type="entry name" value="Acyl-CoA N-acyltransferases (Nat)"/>
    <property type="match status" value="1"/>
</dbReference>
<sequence length="162" mass="17854">MAYSIRPYCDADAEALAAVNAAAIAEIGPHAYSPEQVAAWSARHPGPERFRERVAAGHAIFVAADAEDRPVAYVLIEPDGHLDHLYNHPEHTRRGLATQLLATAEAHAAALGVQRLYTEASDLARPAFERAGYVATKKREFTIAHEGREVPIHNWAMEKRIR</sequence>
<protein>
    <submittedName>
        <fullName evidence="2">GNAT family N-acetyltransferase</fullName>
    </submittedName>
</protein>
<gene>
    <name evidence="2" type="ORF">K3181_14480</name>
</gene>
<evidence type="ECO:0000313" key="3">
    <source>
        <dbReference type="Proteomes" id="UP000782554"/>
    </source>
</evidence>
<dbReference type="RefSeq" id="WP_221603837.1">
    <property type="nucleotide sequence ID" value="NZ_JAIGNU010000004.1"/>
</dbReference>
<dbReference type="EMBL" id="JAIGNU010000004">
    <property type="protein sequence ID" value="MBX7502645.1"/>
    <property type="molecule type" value="Genomic_DNA"/>
</dbReference>
<dbReference type="Gene3D" id="3.40.630.30">
    <property type="match status" value="1"/>
</dbReference>
<keyword evidence="3" id="KW-1185">Reference proteome</keyword>
<accession>A0ABS7JYB0</accession>
<dbReference type="Pfam" id="PF13673">
    <property type="entry name" value="Acetyltransf_10"/>
    <property type="match status" value="1"/>
</dbReference>
<evidence type="ECO:0000259" key="1">
    <source>
        <dbReference type="PROSITE" id="PS51186"/>
    </source>
</evidence>
<dbReference type="PANTHER" id="PTHR43451">
    <property type="entry name" value="ACETYLTRANSFERASE (GNAT) FAMILY PROTEIN"/>
    <property type="match status" value="1"/>
</dbReference>
<dbReference type="InterPro" id="IPR052564">
    <property type="entry name" value="N-acetyltrans/Recomb-assoc"/>
</dbReference>
<dbReference type="InterPro" id="IPR016181">
    <property type="entry name" value="Acyl_CoA_acyltransferase"/>
</dbReference>